<reference evidence="1" key="1">
    <citation type="journal article" date="2019" name="bioRxiv">
        <title>The Genome of the Zebra Mussel, Dreissena polymorpha: A Resource for Invasive Species Research.</title>
        <authorList>
            <person name="McCartney M.A."/>
            <person name="Auch B."/>
            <person name="Kono T."/>
            <person name="Mallez S."/>
            <person name="Zhang Y."/>
            <person name="Obille A."/>
            <person name="Becker A."/>
            <person name="Abrahante J.E."/>
            <person name="Garbe J."/>
            <person name="Badalamenti J.P."/>
            <person name="Herman A."/>
            <person name="Mangelson H."/>
            <person name="Liachko I."/>
            <person name="Sullivan S."/>
            <person name="Sone E.D."/>
            <person name="Koren S."/>
            <person name="Silverstein K.A.T."/>
            <person name="Beckman K.B."/>
            <person name="Gohl D.M."/>
        </authorList>
    </citation>
    <scope>NUCLEOTIDE SEQUENCE</scope>
    <source>
        <strain evidence="1">Duluth1</strain>
        <tissue evidence="1">Whole animal</tissue>
    </source>
</reference>
<sequence>MYDVIQQVWFNNRGWIASVSYMNVMNNLILRSNLPKGTDTTEYGIVAINHPMKMTKEQLNDEAL</sequence>
<reference evidence="1" key="2">
    <citation type="submission" date="2020-11" db="EMBL/GenBank/DDBJ databases">
        <authorList>
            <person name="McCartney M.A."/>
            <person name="Auch B."/>
            <person name="Kono T."/>
            <person name="Mallez S."/>
            <person name="Becker A."/>
            <person name="Gohl D.M."/>
            <person name="Silverstein K.A.T."/>
            <person name="Koren S."/>
            <person name="Bechman K.B."/>
            <person name="Herman A."/>
            <person name="Abrahante J.E."/>
            <person name="Garbe J."/>
        </authorList>
    </citation>
    <scope>NUCLEOTIDE SEQUENCE</scope>
    <source>
        <strain evidence="1">Duluth1</strain>
        <tissue evidence="1">Whole animal</tissue>
    </source>
</reference>
<proteinExistence type="predicted"/>
<dbReference type="Proteomes" id="UP000828390">
    <property type="component" value="Unassembled WGS sequence"/>
</dbReference>
<comment type="caution">
    <text evidence="1">The sequence shown here is derived from an EMBL/GenBank/DDBJ whole genome shotgun (WGS) entry which is preliminary data.</text>
</comment>
<accession>A0A9D4JYX1</accession>
<protein>
    <submittedName>
        <fullName evidence="1">Uncharacterized protein</fullName>
    </submittedName>
</protein>
<gene>
    <name evidence="1" type="ORF">DPMN_131014</name>
</gene>
<dbReference type="AlphaFoldDB" id="A0A9D4JYX1"/>
<evidence type="ECO:0000313" key="2">
    <source>
        <dbReference type="Proteomes" id="UP000828390"/>
    </source>
</evidence>
<evidence type="ECO:0000313" key="1">
    <source>
        <dbReference type="EMBL" id="KAH3829026.1"/>
    </source>
</evidence>
<organism evidence="1 2">
    <name type="scientific">Dreissena polymorpha</name>
    <name type="common">Zebra mussel</name>
    <name type="synonym">Mytilus polymorpha</name>
    <dbReference type="NCBI Taxonomy" id="45954"/>
    <lineage>
        <taxon>Eukaryota</taxon>
        <taxon>Metazoa</taxon>
        <taxon>Spiralia</taxon>
        <taxon>Lophotrochozoa</taxon>
        <taxon>Mollusca</taxon>
        <taxon>Bivalvia</taxon>
        <taxon>Autobranchia</taxon>
        <taxon>Heteroconchia</taxon>
        <taxon>Euheterodonta</taxon>
        <taxon>Imparidentia</taxon>
        <taxon>Neoheterodontei</taxon>
        <taxon>Myida</taxon>
        <taxon>Dreissenoidea</taxon>
        <taxon>Dreissenidae</taxon>
        <taxon>Dreissena</taxon>
    </lineage>
</organism>
<name>A0A9D4JYX1_DREPO</name>
<dbReference type="EMBL" id="JAIWYP010000005">
    <property type="protein sequence ID" value="KAH3829026.1"/>
    <property type="molecule type" value="Genomic_DNA"/>
</dbReference>
<keyword evidence="2" id="KW-1185">Reference proteome</keyword>